<reference evidence="2" key="1">
    <citation type="submission" date="2023-07" db="EMBL/GenBank/DDBJ databases">
        <title>draft genome sequence of fig (Ficus carica).</title>
        <authorList>
            <person name="Takahashi T."/>
            <person name="Nishimura K."/>
        </authorList>
    </citation>
    <scope>NUCLEOTIDE SEQUENCE</scope>
</reference>
<comment type="caution">
    <text evidence="2">The sequence shown here is derived from an EMBL/GenBank/DDBJ whole genome shotgun (WGS) entry which is preliminary data.</text>
</comment>
<proteinExistence type="predicted"/>
<evidence type="ECO:0000256" key="1">
    <source>
        <dbReference type="SAM" id="MobiDB-lite"/>
    </source>
</evidence>
<dbReference type="AlphaFoldDB" id="A0AA87ZKF5"/>
<feature type="region of interest" description="Disordered" evidence="1">
    <location>
        <begin position="1"/>
        <end position="66"/>
    </location>
</feature>
<dbReference type="EMBL" id="BTGU01000008">
    <property type="protein sequence ID" value="GMN38699.1"/>
    <property type="molecule type" value="Genomic_DNA"/>
</dbReference>
<name>A0AA87ZKF5_FICCA</name>
<organism evidence="2 3">
    <name type="scientific">Ficus carica</name>
    <name type="common">Common fig</name>
    <dbReference type="NCBI Taxonomy" id="3494"/>
    <lineage>
        <taxon>Eukaryota</taxon>
        <taxon>Viridiplantae</taxon>
        <taxon>Streptophyta</taxon>
        <taxon>Embryophyta</taxon>
        <taxon>Tracheophyta</taxon>
        <taxon>Spermatophyta</taxon>
        <taxon>Magnoliopsida</taxon>
        <taxon>eudicotyledons</taxon>
        <taxon>Gunneridae</taxon>
        <taxon>Pentapetalae</taxon>
        <taxon>rosids</taxon>
        <taxon>fabids</taxon>
        <taxon>Rosales</taxon>
        <taxon>Moraceae</taxon>
        <taxon>Ficeae</taxon>
        <taxon>Ficus</taxon>
    </lineage>
</organism>
<sequence>MTSKKTKGDPLPVTSKKTKGDPPPTTGSVKPQEGQTESFQLPWEDSLPPPLPISASDGHRAEGSDEAKGLLSRFLGCTLCSAICDVPKRQELWVNSGGRAIRAAMFEVNWGTG</sequence>
<gene>
    <name evidence="2" type="ORF">TIFTF001_007930</name>
</gene>
<feature type="compositionally biased region" description="Polar residues" evidence="1">
    <location>
        <begin position="26"/>
        <end position="39"/>
    </location>
</feature>
<evidence type="ECO:0000313" key="3">
    <source>
        <dbReference type="Proteomes" id="UP001187192"/>
    </source>
</evidence>
<protein>
    <submittedName>
        <fullName evidence="2">Uncharacterized protein</fullName>
    </submittedName>
</protein>
<feature type="compositionally biased region" description="Basic and acidic residues" evidence="1">
    <location>
        <begin position="57"/>
        <end position="66"/>
    </location>
</feature>
<evidence type="ECO:0000313" key="2">
    <source>
        <dbReference type="EMBL" id="GMN38699.1"/>
    </source>
</evidence>
<accession>A0AA87ZKF5</accession>
<keyword evidence="3" id="KW-1185">Reference proteome</keyword>
<dbReference type="Proteomes" id="UP001187192">
    <property type="component" value="Unassembled WGS sequence"/>
</dbReference>